<name>A0A3B1DMX5_9ZZZZ</name>
<organism evidence="2">
    <name type="scientific">hydrothermal vent metagenome</name>
    <dbReference type="NCBI Taxonomy" id="652676"/>
    <lineage>
        <taxon>unclassified sequences</taxon>
        <taxon>metagenomes</taxon>
        <taxon>ecological metagenomes</taxon>
    </lineage>
</organism>
<dbReference type="AlphaFoldDB" id="A0A3B1DMX5"/>
<gene>
    <name evidence="2" type="ORF">MNBD_PLANCTO02-899</name>
</gene>
<feature type="region of interest" description="Disordered" evidence="1">
    <location>
        <begin position="61"/>
        <end position="80"/>
    </location>
</feature>
<evidence type="ECO:0000256" key="1">
    <source>
        <dbReference type="SAM" id="MobiDB-lite"/>
    </source>
</evidence>
<sequence length="134" mass="15977">MTIRRNHYEVAFEEYLRFLRTPYVAVDEKRRALFGQSSLKSLDFIVHPKDQNNLLVDIKGRRYPSGRTSSENSSSKSAGHKWENWATDDDISSMLQWNTVFGSEFRAILIFAYHILDERWLTDFEDWFVYRENT</sequence>
<feature type="compositionally biased region" description="Polar residues" evidence="1">
    <location>
        <begin position="66"/>
        <end position="77"/>
    </location>
</feature>
<feature type="non-terminal residue" evidence="2">
    <location>
        <position position="134"/>
    </location>
</feature>
<accession>A0A3B1DMX5</accession>
<protein>
    <submittedName>
        <fullName evidence="2">Uncharacterized protein</fullName>
    </submittedName>
</protein>
<reference evidence="2" key="1">
    <citation type="submission" date="2018-06" db="EMBL/GenBank/DDBJ databases">
        <authorList>
            <person name="Zhirakovskaya E."/>
        </authorList>
    </citation>
    <scope>NUCLEOTIDE SEQUENCE</scope>
</reference>
<dbReference type="InterPro" id="IPR049797">
    <property type="entry name" value="HYExAFE"/>
</dbReference>
<dbReference type="EMBL" id="UOGL01000119">
    <property type="protein sequence ID" value="VAX37408.1"/>
    <property type="molecule type" value="Genomic_DNA"/>
</dbReference>
<proteinExistence type="predicted"/>
<dbReference type="NCBIfam" id="NF038001">
    <property type="entry name" value="HYExAFE"/>
    <property type="match status" value="1"/>
</dbReference>
<evidence type="ECO:0000313" key="2">
    <source>
        <dbReference type="EMBL" id="VAX37408.1"/>
    </source>
</evidence>